<evidence type="ECO:0000256" key="2">
    <source>
        <dbReference type="SAM" id="Phobius"/>
    </source>
</evidence>
<dbReference type="EMBL" id="JAQQKV010000002">
    <property type="protein sequence ID" value="MDC7676465.1"/>
    <property type="molecule type" value="Genomic_DNA"/>
</dbReference>
<feature type="transmembrane region" description="Helical" evidence="2">
    <location>
        <begin position="84"/>
        <end position="106"/>
    </location>
</feature>
<evidence type="ECO:0000256" key="1">
    <source>
        <dbReference type="SAM" id="MobiDB-lite"/>
    </source>
</evidence>
<evidence type="ECO:0000313" key="3">
    <source>
        <dbReference type="EMBL" id="MDC7676465.1"/>
    </source>
</evidence>
<accession>A0ABT5HK04</accession>
<keyword evidence="2" id="KW-0472">Membrane</keyword>
<dbReference type="Proteomes" id="UP001218579">
    <property type="component" value="Unassembled WGS sequence"/>
</dbReference>
<proteinExistence type="predicted"/>
<dbReference type="RefSeq" id="WP_272744802.1">
    <property type="nucleotide sequence ID" value="NZ_JAQQKV010000002.1"/>
</dbReference>
<protein>
    <submittedName>
        <fullName evidence="3">Uncharacterized protein</fullName>
    </submittedName>
</protein>
<reference evidence="3 4" key="1">
    <citation type="submission" date="2023-01" db="EMBL/GenBank/DDBJ databases">
        <title>Novel species of the genus Asticcacaulis isolated from rivers.</title>
        <authorList>
            <person name="Lu H."/>
        </authorList>
    </citation>
    <scope>NUCLEOTIDE SEQUENCE [LARGE SCALE GENOMIC DNA]</scope>
    <source>
        <strain evidence="3 4">LKC15W</strain>
    </source>
</reference>
<keyword evidence="4" id="KW-1185">Reference proteome</keyword>
<gene>
    <name evidence="3" type="ORF">PQU98_10010</name>
</gene>
<organism evidence="3 4">
    <name type="scientific">Asticcacaulis machinosus</name>
    <dbReference type="NCBI Taxonomy" id="2984211"/>
    <lineage>
        <taxon>Bacteria</taxon>
        <taxon>Pseudomonadati</taxon>
        <taxon>Pseudomonadota</taxon>
        <taxon>Alphaproteobacteria</taxon>
        <taxon>Caulobacterales</taxon>
        <taxon>Caulobacteraceae</taxon>
        <taxon>Asticcacaulis</taxon>
    </lineage>
</organism>
<name>A0ABT5HK04_9CAUL</name>
<feature type="region of interest" description="Disordered" evidence="1">
    <location>
        <begin position="19"/>
        <end position="56"/>
    </location>
</feature>
<evidence type="ECO:0000313" key="4">
    <source>
        <dbReference type="Proteomes" id="UP001218579"/>
    </source>
</evidence>
<keyword evidence="2" id="KW-1133">Transmembrane helix</keyword>
<feature type="compositionally biased region" description="Basic and acidic residues" evidence="1">
    <location>
        <begin position="33"/>
        <end position="49"/>
    </location>
</feature>
<comment type="caution">
    <text evidence="3">The sequence shown here is derived from an EMBL/GenBank/DDBJ whole genome shotgun (WGS) entry which is preliminary data.</text>
</comment>
<keyword evidence="2" id="KW-0812">Transmembrane</keyword>
<sequence>MPEPRLAPTFEETADILTLDFTKPSPSRPAHPQKRDRSHLTRVDADTHHAHVPSPANKLQADLHAQLSMPFPDPSPETKKIPTVYTVTGLVLFCGSAWTAIIMGLANLL</sequence>